<dbReference type="EMBL" id="KZ772677">
    <property type="protein sequence ID" value="PTQ48573.1"/>
    <property type="molecule type" value="Genomic_DNA"/>
</dbReference>
<sequence>MCHFVAGCVLSGFCPRRCASLSCTARRVYCTFARSPDLIVGCLRLSPGRRKLPDAKKRKKEPPERTQAAGSSEIQSRVSVRPSLVEGIIRFAGVQDRRREQQKVLKGI</sequence>
<protein>
    <submittedName>
        <fullName evidence="2">Uncharacterized protein</fullName>
    </submittedName>
</protein>
<evidence type="ECO:0000256" key="1">
    <source>
        <dbReference type="SAM" id="MobiDB-lite"/>
    </source>
</evidence>
<proteinExistence type="predicted"/>
<evidence type="ECO:0000313" key="2">
    <source>
        <dbReference type="EMBL" id="PTQ48573.1"/>
    </source>
</evidence>
<keyword evidence="3" id="KW-1185">Reference proteome</keyword>
<organism evidence="2 3">
    <name type="scientific">Marchantia polymorpha</name>
    <name type="common">Common liverwort</name>
    <name type="synonym">Marchantia aquatica</name>
    <dbReference type="NCBI Taxonomy" id="3197"/>
    <lineage>
        <taxon>Eukaryota</taxon>
        <taxon>Viridiplantae</taxon>
        <taxon>Streptophyta</taxon>
        <taxon>Embryophyta</taxon>
        <taxon>Marchantiophyta</taxon>
        <taxon>Marchantiopsida</taxon>
        <taxon>Marchantiidae</taxon>
        <taxon>Marchantiales</taxon>
        <taxon>Marchantiaceae</taxon>
        <taxon>Marchantia</taxon>
    </lineage>
</organism>
<feature type="compositionally biased region" description="Polar residues" evidence="1">
    <location>
        <begin position="68"/>
        <end position="77"/>
    </location>
</feature>
<reference evidence="3" key="1">
    <citation type="journal article" date="2017" name="Cell">
        <title>Insights into land plant evolution garnered from the Marchantia polymorpha genome.</title>
        <authorList>
            <person name="Bowman J.L."/>
            <person name="Kohchi T."/>
            <person name="Yamato K.T."/>
            <person name="Jenkins J."/>
            <person name="Shu S."/>
            <person name="Ishizaki K."/>
            <person name="Yamaoka S."/>
            <person name="Nishihama R."/>
            <person name="Nakamura Y."/>
            <person name="Berger F."/>
            <person name="Adam C."/>
            <person name="Aki S.S."/>
            <person name="Althoff F."/>
            <person name="Araki T."/>
            <person name="Arteaga-Vazquez M.A."/>
            <person name="Balasubrmanian S."/>
            <person name="Barry K."/>
            <person name="Bauer D."/>
            <person name="Boehm C.R."/>
            <person name="Briginshaw L."/>
            <person name="Caballero-Perez J."/>
            <person name="Catarino B."/>
            <person name="Chen F."/>
            <person name="Chiyoda S."/>
            <person name="Chovatia M."/>
            <person name="Davies K.M."/>
            <person name="Delmans M."/>
            <person name="Demura T."/>
            <person name="Dierschke T."/>
            <person name="Dolan L."/>
            <person name="Dorantes-Acosta A.E."/>
            <person name="Eklund D.M."/>
            <person name="Florent S.N."/>
            <person name="Flores-Sandoval E."/>
            <person name="Fujiyama A."/>
            <person name="Fukuzawa H."/>
            <person name="Galik B."/>
            <person name="Grimanelli D."/>
            <person name="Grimwood J."/>
            <person name="Grossniklaus U."/>
            <person name="Hamada T."/>
            <person name="Haseloff J."/>
            <person name="Hetherington A.J."/>
            <person name="Higo A."/>
            <person name="Hirakawa Y."/>
            <person name="Hundley H.N."/>
            <person name="Ikeda Y."/>
            <person name="Inoue K."/>
            <person name="Inoue S.I."/>
            <person name="Ishida S."/>
            <person name="Jia Q."/>
            <person name="Kakita M."/>
            <person name="Kanazawa T."/>
            <person name="Kawai Y."/>
            <person name="Kawashima T."/>
            <person name="Kennedy M."/>
            <person name="Kinose K."/>
            <person name="Kinoshita T."/>
            <person name="Kohara Y."/>
            <person name="Koide E."/>
            <person name="Komatsu K."/>
            <person name="Kopischke S."/>
            <person name="Kubo M."/>
            <person name="Kyozuka J."/>
            <person name="Lagercrantz U."/>
            <person name="Lin S.S."/>
            <person name="Lindquist E."/>
            <person name="Lipzen A.M."/>
            <person name="Lu C.W."/>
            <person name="De Luna E."/>
            <person name="Martienssen R.A."/>
            <person name="Minamino N."/>
            <person name="Mizutani M."/>
            <person name="Mizutani M."/>
            <person name="Mochizuki N."/>
            <person name="Monte I."/>
            <person name="Mosher R."/>
            <person name="Nagasaki H."/>
            <person name="Nakagami H."/>
            <person name="Naramoto S."/>
            <person name="Nishitani K."/>
            <person name="Ohtani M."/>
            <person name="Okamoto T."/>
            <person name="Okumura M."/>
            <person name="Phillips J."/>
            <person name="Pollak B."/>
            <person name="Reinders A."/>
            <person name="Rovekamp M."/>
            <person name="Sano R."/>
            <person name="Sawa S."/>
            <person name="Schmid M.W."/>
            <person name="Shirakawa M."/>
            <person name="Solano R."/>
            <person name="Spunde A."/>
            <person name="Suetsugu N."/>
            <person name="Sugano S."/>
            <person name="Sugiyama A."/>
            <person name="Sun R."/>
            <person name="Suzuki Y."/>
            <person name="Takenaka M."/>
            <person name="Takezawa D."/>
            <person name="Tomogane H."/>
            <person name="Tsuzuki M."/>
            <person name="Ueda T."/>
            <person name="Umeda M."/>
            <person name="Ward J.M."/>
            <person name="Watanabe Y."/>
            <person name="Yazaki K."/>
            <person name="Yokoyama R."/>
            <person name="Yoshitake Y."/>
            <person name="Yotsui I."/>
            <person name="Zachgo S."/>
            <person name="Schmutz J."/>
        </authorList>
    </citation>
    <scope>NUCLEOTIDE SEQUENCE [LARGE SCALE GENOMIC DNA]</scope>
    <source>
        <strain evidence="3">Tak-1</strain>
    </source>
</reference>
<gene>
    <name evidence="2" type="ORF">MARPO_0005s0198</name>
</gene>
<feature type="region of interest" description="Disordered" evidence="1">
    <location>
        <begin position="48"/>
        <end position="77"/>
    </location>
</feature>
<accession>A0A2R6XR46</accession>
<evidence type="ECO:0000313" key="3">
    <source>
        <dbReference type="Proteomes" id="UP000244005"/>
    </source>
</evidence>
<name>A0A2R6XR46_MARPO</name>
<dbReference type="AlphaFoldDB" id="A0A2R6XR46"/>
<dbReference type="Proteomes" id="UP000244005">
    <property type="component" value="Unassembled WGS sequence"/>
</dbReference>
<dbReference type="Gramene" id="Mp1g04090.1">
    <property type="protein sequence ID" value="Mp1g04090.1.cds"/>
    <property type="gene ID" value="Mp1g04090"/>
</dbReference>